<reference evidence="5" key="1">
    <citation type="submission" date="2017-01" db="EMBL/GenBank/DDBJ databases">
        <authorList>
            <person name="Varghese N."/>
            <person name="Submissions S."/>
        </authorList>
    </citation>
    <scope>NUCLEOTIDE SEQUENCE [LARGE SCALE GENOMIC DNA]</scope>
    <source>
        <strain evidence="5">DSM 45196</strain>
    </source>
</reference>
<dbReference type="NCBIfam" id="TIGR00350">
    <property type="entry name" value="lytR_cpsA_psr"/>
    <property type="match status" value="1"/>
</dbReference>
<evidence type="ECO:0000313" key="4">
    <source>
        <dbReference type="EMBL" id="SIS51615.1"/>
    </source>
</evidence>
<keyword evidence="5" id="KW-1185">Reference proteome</keyword>
<feature type="compositionally biased region" description="Basic and acidic residues" evidence="2">
    <location>
        <begin position="34"/>
        <end position="43"/>
    </location>
</feature>
<feature type="domain" description="Cell envelope-related transcriptional attenuator" evidence="3">
    <location>
        <begin position="86"/>
        <end position="229"/>
    </location>
</feature>
<dbReference type="Pfam" id="PF03816">
    <property type="entry name" value="LytR_cpsA_psr"/>
    <property type="match status" value="1"/>
</dbReference>
<dbReference type="PANTHER" id="PTHR33392">
    <property type="entry name" value="POLYISOPRENYL-TEICHOIC ACID--PEPTIDOGLYCAN TEICHOIC ACID TRANSFERASE TAGU"/>
    <property type="match status" value="1"/>
</dbReference>
<evidence type="ECO:0000259" key="3">
    <source>
        <dbReference type="Pfam" id="PF03816"/>
    </source>
</evidence>
<dbReference type="Gene3D" id="3.40.630.190">
    <property type="entry name" value="LCP protein"/>
    <property type="match status" value="1"/>
</dbReference>
<dbReference type="Proteomes" id="UP000186795">
    <property type="component" value="Unassembled WGS sequence"/>
</dbReference>
<organism evidence="4 5">
    <name type="scientific">Kroppenstedtia eburnea</name>
    <dbReference type="NCBI Taxonomy" id="714067"/>
    <lineage>
        <taxon>Bacteria</taxon>
        <taxon>Bacillati</taxon>
        <taxon>Bacillota</taxon>
        <taxon>Bacilli</taxon>
        <taxon>Bacillales</taxon>
        <taxon>Thermoactinomycetaceae</taxon>
        <taxon>Kroppenstedtia</taxon>
    </lineage>
</organism>
<comment type="similarity">
    <text evidence="1">Belongs to the LytR/CpsA/Psr (LCP) family.</text>
</comment>
<accession>A0A1N7JQM3</accession>
<evidence type="ECO:0000256" key="1">
    <source>
        <dbReference type="ARBA" id="ARBA00006068"/>
    </source>
</evidence>
<feature type="region of interest" description="Disordered" evidence="2">
    <location>
        <begin position="32"/>
        <end position="62"/>
    </location>
</feature>
<dbReference type="RefSeq" id="WP_159439668.1">
    <property type="nucleotide sequence ID" value="NZ_CP048103.1"/>
</dbReference>
<evidence type="ECO:0000313" key="5">
    <source>
        <dbReference type="Proteomes" id="UP000186795"/>
    </source>
</evidence>
<dbReference type="InterPro" id="IPR004474">
    <property type="entry name" value="LytR_CpsA_psr"/>
</dbReference>
<evidence type="ECO:0000256" key="2">
    <source>
        <dbReference type="SAM" id="MobiDB-lite"/>
    </source>
</evidence>
<name>A0A1N7JQM3_9BACL</name>
<dbReference type="InterPro" id="IPR050922">
    <property type="entry name" value="LytR/CpsA/Psr_CW_biosynth"/>
</dbReference>
<dbReference type="AlphaFoldDB" id="A0A1N7JQM3"/>
<dbReference type="PANTHER" id="PTHR33392:SF6">
    <property type="entry name" value="POLYISOPRENYL-TEICHOIC ACID--PEPTIDOGLYCAN TEICHOIC ACID TRANSFERASE TAGU"/>
    <property type="match status" value="1"/>
</dbReference>
<protein>
    <submittedName>
        <fullName evidence="4">Transcriptional attenuator, LytR family</fullName>
    </submittedName>
</protein>
<proteinExistence type="inferred from homology"/>
<sequence>MGTARRLLLLLIILVIGVSALLWLRGFGPSRLDPTPKGEKRPPETTTPLTGQKILPPPKPRLPPPVGQPVSLLLIGVDQRKGDVGRADALMVVTLNPSRKTVKVLNIPRDSKTRLMFSDGPGREDKINHAYSLGNGVPSTVRTVEHFLSLPIHHYVKVNFSGFRRVVDLFGGVDVEVSRSFSYKGHQFKKGPMKLNGSQALAYVRDRTGGSDYDRHKRQQQVMKSLWKKGTQWSTLLKMDDLYHVFQHHVTTDLSLQDTWRLFRTLRQIREENVEVLHLSGTDQWTPHYYMIVPEKERRRVGQALRKHLELKSPASYRP</sequence>
<dbReference type="OrthoDB" id="27330at2"/>
<gene>
    <name evidence="4" type="ORF">SAMN05421790_102258</name>
</gene>
<dbReference type="EMBL" id="FTOD01000002">
    <property type="protein sequence ID" value="SIS51615.1"/>
    <property type="molecule type" value="Genomic_DNA"/>
</dbReference>